<dbReference type="InterPro" id="IPR001650">
    <property type="entry name" value="Helicase_C-like"/>
</dbReference>
<gene>
    <name evidence="3" type="ORF">OCV43_10585</name>
</gene>
<name>A0ABT2SF77_9FIRM</name>
<dbReference type="PANTHER" id="PTHR47396">
    <property type="entry name" value="TYPE I RESTRICTION ENZYME ECOKI R PROTEIN"/>
    <property type="match status" value="1"/>
</dbReference>
<evidence type="ECO:0000259" key="1">
    <source>
        <dbReference type="PROSITE" id="PS51192"/>
    </source>
</evidence>
<keyword evidence="3" id="KW-0547">Nucleotide-binding</keyword>
<feature type="domain" description="Helicase C-terminal" evidence="2">
    <location>
        <begin position="243"/>
        <end position="387"/>
    </location>
</feature>
<dbReference type="SMART" id="SM00490">
    <property type="entry name" value="HELICc"/>
    <property type="match status" value="1"/>
</dbReference>
<dbReference type="InterPro" id="IPR014001">
    <property type="entry name" value="Helicase_ATP-bd"/>
</dbReference>
<dbReference type="InterPro" id="IPR006935">
    <property type="entry name" value="Helicase/UvrB_N"/>
</dbReference>
<dbReference type="SUPFAM" id="SSF52540">
    <property type="entry name" value="P-loop containing nucleoside triphosphate hydrolases"/>
    <property type="match status" value="1"/>
</dbReference>
<dbReference type="InterPro" id="IPR027417">
    <property type="entry name" value="P-loop_NTPase"/>
</dbReference>
<dbReference type="PROSITE" id="PS51194">
    <property type="entry name" value="HELICASE_CTER"/>
    <property type="match status" value="1"/>
</dbReference>
<dbReference type="Pfam" id="PF00271">
    <property type="entry name" value="Helicase_C"/>
    <property type="match status" value="1"/>
</dbReference>
<proteinExistence type="predicted"/>
<feature type="domain" description="Helicase ATP-binding" evidence="1">
    <location>
        <begin position="38"/>
        <end position="205"/>
    </location>
</feature>
<dbReference type="Pfam" id="PF04851">
    <property type="entry name" value="ResIII"/>
    <property type="match status" value="1"/>
</dbReference>
<dbReference type="EMBL" id="JAOQKI010000016">
    <property type="protein sequence ID" value="MCU6717714.1"/>
    <property type="molecule type" value="Genomic_DNA"/>
</dbReference>
<keyword evidence="3" id="KW-0067">ATP-binding</keyword>
<dbReference type="PROSITE" id="PS51192">
    <property type="entry name" value="HELICASE_ATP_BIND_1"/>
    <property type="match status" value="1"/>
</dbReference>
<sequence length="963" mass="109028">MGNYFEIHYNAIKYPIDSEKSRGLRNAQLGAIHAISSFFTLNKKDAAIVIMPTGSGKTAVLMLTPYLIRKQRVLVVTRSKMVCGQIAEDFSELRTLCVANVFNTSIKKPNVFELEHLYTKEYQKDLEQADVIVATPSCALSLSESDWAKENIDLVEVDEAHHTPAKTWQQILVNLSAATHVLFTATPFRLDRKELSGEIVYDYPLSKAYEDGIFGEIQYVPVESGMDNDLCIAKRAEEVLLNDRKAGYEHYLMVRTDTKVSAEKLEELYKDNTSLKLSKVDSSMSNSKVKHILKLLRSGELDGIVCVDMLGEGYDFPNLKIAAIHVPHKSLASTLQFIGRFARTNAKNIGKAKFIAVNNEELEIENNLLYSKDAVWQDMIIGMSEGKNKSEQQNRNYYKEYVVEDERILENVPVHAIRPNCHVKIYRSMSFDINAEFPEVCNVAGRILRNKQENTVVGIGLEYVSPLWMGSGDKVNLEYILYIIHYQTQTHMVHIYSQKHSEAMYDELVSSFCDSYDPIPKSEIYKVLGKLKNFEIFNSGMLSKQSQSGESYRIMAGSDVSDAIDKDSGRMYSAGHAFCKAVDDAEGDITIGYSSASKVWSSAYKDLKDYIQWCDGLGKKIANKDIKVKTNTNFDFLPQPKALVEYPEDIFYADFTAETYSCDPVIKYRRKESDYECCRLTDAMVVVKNCEKTKVSVEVSVGEISENLECDIKARYRSLGNRFIVCSGKEEISMDKFLTEQPLIYKTVKDMTITGIDVIEGDFESELFDSNIIEGIDWKHYDTNLKLEFRKNDSDTRVSIQDALYKILEADEKFKYIIYDHGSGEMADYITIYETDNELVVELYHVKKMGSSSYNNSVGDVYEVSGQAIKSVTWFTTKGKLLEKFTSRHNAGHCIVKKGGNFKTMIKEIKTSGKVLRGCICIVQPGIKKSKAIPDRIQEVLAATDSYVKKAGKVNRLRIMGSI</sequence>
<evidence type="ECO:0000259" key="2">
    <source>
        <dbReference type="PROSITE" id="PS51194"/>
    </source>
</evidence>
<reference evidence="3 4" key="1">
    <citation type="journal article" date="2021" name="ISME Commun">
        <title>Automated analysis of genomic sequences facilitates high-throughput and comprehensive description of bacteria.</title>
        <authorList>
            <person name="Hitch T.C.A."/>
        </authorList>
    </citation>
    <scope>NUCLEOTIDE SEQUENCE [LARGE SCALE GENOMIC DNA]</scope>
    <source>
        <strain evidence="3 4">Sanger_19</strain>
    </source>
</reference>
<dbReference type="PANTHER" id="PTHR47396:SF1">
    <property type="entry name" value="ATP-DEPENDENT HELICASE IRC3-RELATED"/>
    <property type="match status" value="1"/>
</dbReference>
<dbReference type="GO" id="GO:0004386">
    <property type="term" value="F:helicase activity"/>
    <property type="evidence" value="ECO:0007669"/>
    <property type="project" value="UniProtKB-KW"/>
</dbReference>
<dbReference type="RefSeq" id="WP_262624080.1">
    <property type="nucleotide sequence ID" value="NZ_JAOQKI010000016.1"/>
</dbReference>
<evidence type="ECO:0000313" key="4">
    <source>
        <dbReference type="Proteomes" id="UP001209666"/>
    </source>
</evidence>
<dbReference type="Gene3D" id="3.40.50.300">
    <property type="entry name" value="P-loop containing nucleotide triphosphate hydrolases"/>
    <property type="match status" value="2"/>
</dbReference>
<evidence type="ECO:0000313" key="3">
    <source>
        <dbReference type="EMBL" id="MCU6717714.1"/>
    </source>
</evidence>
<dbReference type="Proteomes" id="UP001209666">
    <property type="component" value="Unassembled WGS sequence"/>
</dbReference>
<keyword evidence="3" id="KW-0378">Hydrolase</keyword>
<keyword evidence="3" id="KW-0347">Helicase</keyword>
<accession>A0ABT2SF77</accession>
<dbReference type="SMART" id="SM00487">
    <property type="entry name" value="DEXDc"/>
    <property type="match status" value="1"/>
</dbReference>
<keyword evidence="4" id="KW-1185">Reference proteome</keyword>
<protein>
    <submittedName>
        <fullName evidence="3">DEAD/DEAH box helicase family protein</fullName>
    </submittedName>
</protein>
<organism evidence="3 4">
    <name type="scientific">Roseburia amylophila</name>
    <dbReference type="NCBI Taxonomy" id="2981794"/>
    <lineage>
        <taxon>Bacteria</taxon>
        <taxon>Bacillati</taxon>
        <taxon>Bacillota</taxon>
        <taxon>Clostridia</taxon>
        <taxon>Lachnospirales</taxon>
        <taxon>Lachnospiraceae</taxon>
        <taxon>Roseburia</taxon>
    </lineage>
</organism>
<dbReference type="InterPro" id="IPR050742">
    <property type="entry name" value="Helicase_Restrict-Modif_Enz"/>
</dbReference>
<comment type="caution">
    <text evidence="3">The sequence shown here is derived from an EMBL/GenBank/DDBJ whole genome shotgun (WGS) entry which is preliminary data.</text>
</comment>